<proteinExistence type="predicted"/>
<organism evidence="1 2">
    <name type="scientific">Eikenella longinqua</name>
    <dbReference type="NCBI Taxonomy" id="1795827"/>
    <lineage>
        <taxon>Bacteria</taxon>
        <taxon>Pseudomonadati</taxon>
        <taxon>Pseudomonadota</taxon>
        <taxon>Betaproteobacteria</taxon>
        <taxon>Neisseriales</taxon>
        <taxon>Neisseriaceae</taxon>
        <taxon>Eikenella</taxon>
    </lineage>
</organism>
<gene>
    <name evidence="1" type="ORF">A7P95_10410</name>
</gene>
<reference evidence="2" key="1">
    <citation type="submission" date="2016-05" db="EMBL/GenBank/DDBJ databases">
        <title>Draft genome of Corynebacterium afermentans subsp. afermentans LCDC 88199T.</title>
        <authorList>
            <person name="Bernier A.-M."/>
            <person name="Bernard K."/>
        </authorList>
    </citation>
    <scope>NUCLEOTIDE SEQUENCE [LARGE SCALE GENOMIC DNA]</scope>
    <source>
        <strain evidence="2">NML02-A-017</strain>
    </source>
</reference>
<sequence>MRIKMINLCFYIEVFKIFMLHYIFQSKKPKIKNIFILISLKIDMQNSILAYFSYKKLINFLLLKISNCQ</sequence>
<evidence type="ECO:0000313" key="2">
    <source>
        <dbReference type="Proteomes" id="UP000077885"/>
    </source>
</evidence>
<name>A0A1A9RUI4_9NEIS</name>
<keyword evidence="2" id="KW-1185">Reference proteome</keyword>
<dbReference type="AlphaFoldDB" id="A0A1A9RUI4"/>
<protein>
    <submittedName>
        <fullName evidence="1">Uncharacterized protein</fullName>
    </submittedName>
</protein>
<evidence type="ECO:0000313" key="1">
    <source>
        <dbReference type="EMBL" id="OAM26109.1"/>
    </source>
</evidence>
<comment type="caution">
    <text evidence="1">The sequence shown here is derived from an EMBL/GenBank/DDBJ whole genome shotgun (WGS) entry which is preliminary data.</text>
</comment>
<dbReference type="Proteomes" id="UP000077885">
    <property type="component" value="Unassembled WGS sequence"/>
</dbReference>
<dbReference type="EMBL" id="LXSL01000032">
    <property type="protein sequence ID" value="OAM26109.1"/>
    <property type="molecule type" value="Genomic_DNA"/>
</dbReference>
<accession>A0A1A9RUI4</accession>